<dbReference type="Pfam" id="PF13174">
    <property type="entry name" value="TPR_6"/>
    <property type="match status" value="1"/>
</dbReference>
<evidence type="ECO:0000313" key="3">
    <source>
        <dbReference type="EMBL" id="SVA62514.1"/>
    </source>
</evidence>
<proteinExistence type="predicted"/>
<name>A0A381XCP6_9ZZZZ</name>
<feature type="domain" description="Outer membrane lipoprotein BamD-like" evidence="2">
    <location>
        <begin position="239"/>
        <end position="331"/>
    </location>
</feature>
<gene>
    <name evidence="3" type="ORF">METZ01_LOCUS115368</name>
</gene>
<dbReference type="InterPro" id="IPR019734">
    <property type="entry name" value="TPR_rpt"/>
</dbReference>
<organism evidence="3">
    <name type="scientific">marine metagenome</name>
    <dbReference type="NCBI Taxonomy" id="408172"/>
    <lineage>
        <taxon>unclassified sequences</taxon>
        <taxon>metagenomes</taxon>
        <taxon>ecological metagenomes</taxon>
    </lineage>
</organism>
<dbReference type="InterPro" id="IPR039565">
    <property type="entry name" value="BamD-like"/>
</dbReference>
<evidence type="ECO:0000256" key="1">
    <source>
        <dbReference type="ARBA" id="ARBA00022729"/>
    </source>
</evidence>
<keyword evidence="1" id="KW-0732">Signal</keyword>
<reference evidence="3" key="1">
    <citation type="submission" date="2018-05" db="EMBL/GenBank/DDBJ databases">
        <authorList>
            <person name="Lanie J.A."/>
            <person name="Ng W.-L."/>
            <person name="Kazmierczak K.M."/>
            <person name="Andrzejewski T.M."/>
            <person name="Davidsen T.M."/>
            <person name="Wayne K.J."/>
            <person name="Tettelin H."/>
            <person name="Glass J.I."/>
            <person name="Rusch D."/>
            <person name="Podicherti R."/>
            <person name="Tsui H.-C.T."/>
            <person name="Winkler M.E."/>
        </authorList>
    </citation>
    <scope>NUCLEOTIDE SEQUENCE</scope>
</reference>
<dbReference type="EMBL" id="UINC01014699">
    <property type="protein sequence ID" value="SVA62514.1"/>
    <property type="molecule type" value="Genomic_DNA"/>
</dbReference>
<dbReference type="SUPFAM" id="SSF48452">
    <property type="entry name" value="TPR-like"/>
    <property type="match status" value="1"/>
</dbReference>
<dbReference type="SMART" id="SM00028">
    <property type="entry name" value="TPR"/>
    <property type="match status" value="2"/>
</dbReference>
<sequence>MQRWTSPLLLAAVVFLSWPNSSPAPIVFRPGEGWSYESLGGVGSWRRATAKDQLEVGKKAFAAQDWKTAFKAARRTVADWPLSELAPEAQLLLAQAFEKRGDDQKAFAEYQNLLRLYPQNVDFEGVQSRQFAIATRYLNGQRFKLWGRIPLYRSMKKTSAMFQDIVNTGPFSSVAAKAQMNIGQAWVNKARGFQISQNERHKNYFMAVEAFSKVADKYHDRPGVASEGLFAAGAAYQQQSLDAEYDQGVTHKAIDSFSDYIALYPNEEQVSTARERIKAMKVEQARGNLKVARYYEKRGKWAGANIYYNEVKDLAPGTEYAETALQKIAELQPRIDAVKESDAQPK</sequence>
<dbReference type="PROSITE" id="PS50005">
    <property type="entry name" value="TPR"/>
    <property type="match status" value="1"/>
</dbReference>
<protein>
    <recommendedName>
        <fullName evidence="2">Outer membrane lipoprotein BamD-like domain-containing protein</fullName>
    </recommendedName>
</protein>
<accession>A0A381XCP6</accession>
<evidence type="ECO:0000259" key="2">
    <source>
        <dbReference type="Pfam" id="PF13525"/>
    </source>
</evidence>
<dbReference type="Gene3D" id="1.25.40.10">
    <property type="entry name" value="Tetratricopeptide repeat domain"/>
    <property type="match status" value="2"/>
</dbReference>
<dbReference type="InterPro" id="IPR011990">
    <property type="entry name" value="TPR-like_helical_dom_sf"/>
</dbReference>
<dbReference type="AlphaFoldDB" id="A0A381XCP6"/>
<dbReference type="Pfam" id="PF13525">
    <property type="entry name" value="YfiO"/>
    <property type="match status" value="1"/>
</dbReference>